<evidence type="ECO:0000313" key="24">
    <source>
        <dbReference type="Proteomes" id="UP000283928"/>
    </source>
</evidence>
<feature type="domain" description="Glucose-1-phosphate adenylyltransferase/Bifunctional protein GlmU-like C-terminal hexapeptide" evidence="4">
    <location>
        <begin position="287"/>
        <end position="355"/>
    </location>
</feature>
<dbReference type="EMBL" id="QSUZ01000023">
    <property type="protein sequence ID" value="RGN85503.1"/>
    <property type="molecule type" value="Genomic_DNA"/>
</dbReference>
<dbReference type="Proteomes" id="UP000284220">
    <property type="component" value="Unassembled WGS sequence"/>
</dbReference>
<dbReference type="Proteomes" id="UP000293506">
    <property type="component" value="Unassembled WGS sequence"/>
</dbReference>
<dbReference type="EMBL" id="QSJW01000004">
    <property type="protein sequence ID" value="RHE13325.1"/>
    <property type="molecule type" value="Genomic_DNA"/>
</dbReference>
<evidence type="ECO:0000256" key="1">
    <source>
        <dbReference type="ARBA" id="ARBA00010443"/>
    </source>
</evidence>
<reference evidence="5 18" key="1">
    <citation type="submission" date="2015-09" db="EMBL/GenBank/DDBJ databases">
        <authorList>
            <consortium name="Pathogen Informatics"/>
        </authorList>
    </citation>
    <scope>NUCLEOTIDE SEQUENCE [LARGE SCALE GENOMIC DNA]</scope>
    <source>
        <strain evidence="5 18">2789STDY5608837</strain>
    </source>
</reference>
<keyword evidence="5" id="KW-0548">Nucleotidyltransferase</keyword>
<reference evidence="19 20" key="2">
    <citation type="submission" date="2018-08" db="EMBL/GenBank/DDBJ databases">
        <title>A genome reference for cultivated species of the human gut microbiota.</title>
        <authorList>
            <person name="Zou Y."/>
            <person name="Xue W."/>
            <person name="Luo G."/>
        </authorList>
    </citation>
    <scope>NUCLEOTIDE SEQUENCE [LARGE SCALE GENOMIC DNA]</scope>
    <source>
        <strain evidence="10 22">AF14-23</strain>
        <strain evidence="9 28">AF25-21</strain>
        <strain evidence="8 23">AF29-2BH</strain>
        <strain evidence="16 29">AF37-6AC</strain>
        <strain evidence="15 26">AF39-4</strain>
        <strain evidence="14 25">AM22-9LB</strain>
        <strain evidence="13 24">AM27-32LB</strain>
        <strain evidence="12 27">AM29-25AC</strain>
        <strain evidence="11 21">AM37-4AC</strain>
        <strain evidence="7 19">OM03-6</strain>
        <strain evidence="6 20">OM06-11AA</strain>
    </source>
</reference>
<evidence type="ECO:0000313" key="13">
    <source>
        <dbReference type="EMBL" id="RHE75957.1"/>
    </source>
</evidence>
<evidence type="ECO:0000259" key="3">
    <source>
        <dbReference type="Pfam" id="PF00483"/>
    </source>
</evidence>
<dbReference type="GO" id="GO:0008878">
    <property type="term" value="F:glucose-1-phosphate adenylyltransferase activity"/>
    <property type="evidence" value="ECO:0007669"/>
    <property type="project" value="UniProtKB-EC"/>
</dbReference>
<dbReference type="InterPro" id="IPR011832">
    <property type="entry name" value="GlgDAde_trans"/>
</dbReference>
<evidence type="ECO:0000313" key="18">
    <source>
        <dbReference type="Proteomes" id="UP000095409"/>
    </source>
</evidence>
<evidence type="ECO:0000313" key="10">
    <source>
        <dbReference type="EMBL" id="RGV62103.1"/>
    </source>
</evidence>
<protein>
    <submittedName>
        <fullName evidence="5 6">Glucose-1-phosphate adenylyltransferase</fullName>
        <ecNumber evidence="5 6">2.7.7.27</ecNumber>
    </submittedName>
</protein>
<dbReference type="AlphaFoldDB" id="A0A174G977"/>
<dbReference type="EMBL" id="QRZI01000010">
    <property type="protein sequence ID" value="RGV62103.1"/>
    <property type="molecule type" value="Genomic_DNA"/>
</dbReference>
<dbReference type="NCBIfam" id="TIGR02092">
    <property type="entry name" value="glgD"/>
    <property type="match status" value="1"/>
</dbReference>
<evidence type="ECO:0000259" key="4">
    <source>
        <dbReference type="Pfam" id="PF24894"/>
    </source>
</evidence>
<dbReference type="Pfam" id="PF00483">
    <property type="entry name" value="NTP_transferase"/>
    <property type="match status" value="1"/>
</dbReference>
<dbReference type="InterPro" id="IPR011004">
    <property type="entry name" value="Trimer_LpxA-like_sf"/>
</dbReference>
<dbReference type="EMBL" id="CYZD01000014">
    <property type="protein sequence ID" value="CUO57065.1"/>
    <property type="molecule type" value="Genomic_DNA"/>
</dbReference>
<dbReference type="InterPro" id="IPR005835">
    <property type="entry name" value="NTP_transferase_dom"/>
</dbReference>
<accession>A0A174G977</accession>
<dbReference type="Proteomes" id="UP000283928">
    <property type="component" value="Unassembled WGS sequence"/>
</dbReference>
<keyword evidence="5" id="KW-0808">Transferase</keyword>
<evidence type="ECO:0000313" key="14">
    <source>
        <dbReference type="EMBL" id="RHG16043.1"/>
    </source>
</evidence>
<evidence type="ECO:0000313" key="30">
    <source>
        <dbReference type="Proteomes" id="UP000293506"/>
    </source>
</evidence>
<dbReference type="EC" id="2.7.7.27" evidence="5 6"/>
<dbReference type="EMBL" id="QRHZ01000007">
    <property type="protein sequence ID" value="RHG16043.1"/>
    <property type="molecule type" value="Genomic_DNA"/>
</dbReference>
<evidence type="ECO:0000313" key="21">
    <source>
        <dbReference type="Proteomes" id="UP000265808"/>
    </source>
</evidence>
<dbReference type="EMBL" id="QSUB01000004">
    <property type="protein sequence ID" value="RGN04437.1"/>
    <property type="molecule type" value="Genomic_DNA"/>
</dbReference>
<feature type="domain" description="Nucleotidyl transferase" evidence="3">
    <location>
        <begin position="27"/>
        <end position="204"/>
    </location>
</feature>
<dbReference type="Proteomes" id="UP000283585">
    <property type="component" value="Unassembled WGS sequence"/>
</dbReference>
<dbReference type="Proteomes" id="UP000284644">
    <property type="component" value="Unassembled WGS sequence"/>
</dbReference>
<evidence type="ECO:0000313" key="22">
    <source>
        <dbReference type="Proteomes" id="UP000265828"/>
    </source>
</evidence>
<dbReference type="Pfam" id="PF24894">
    <property type="entry name" value="Hexapep_GlmU"/>
    <property type="match status" value="1"/>
</dbReference>
<dbReference type="EMBL" id="QRSS01000017">
    <property type="protein sequence ID" value="RGQ03416.1"/>
    <property type="molecule type" value="Genomic_DNA"/>
</dbReference>
<dbReference type="PANTHER" id="PTHR43523">
    <property type="entry name" value="GLUCOSE-1-PHOSPHATE ADENYLYLTRANSFERASE-RELATED"/>
    <property type="match status" value="1"/>
</dbReference>
<evidence type="ECO:0000313" key="29">
    <source>
        <dbReference type="Proteomes" id="UP000285897"/>
    </source>
</evidence>
<evidence type="ECO:0000313" key="19">
    <source>
        <dbReference type="Proteomes" id="UP000261105"/>
    </source>
</evidence>
<evidence type="ECO:0000313" key="6">
    <source>
        <dbReference type="EMBL" id="RGN04437.1"/>
    </source>
</evidence>
<dbReference type="SUPFAM" id="SSF53448">
    <property type="entry name" value="Nucleotide-diphospho-sugar transferases"/>
    <property type="match status" value="1"/>
</dbReference>
<reference evidence="17 30" key="3">
    <citation type="journal article" date="2019" name="Science, e1252229">
        <title>Invertible promoters mediate bacterial phase variation, antibiotic resistance, and host adaptation in the gut.</title>
        <authorList>
            <person name="Jiang X."/>
            <person name="Hall A.B."/>
            <person name="Arthur T.D."/>
            <person name="Plichta D.R."/>
            <person name="Covington C.T."/>
            <person name="Poyet M."/>
            <person name="Crothers J."/>
            <person name="Moses P.L."/>
            <person name="Tolonen A.C."/>
            <person name="Vlamakis H."/>
            <person name="Alm E.J."/>
            <person name="Xavier R.J."/>
        </authorList>
    </citation>
    <scope>NUCLEOTIDE SEQUENCE [LARGE SCALE GENOMIC DNA]</scope>
    <source>
        <strain evidence="30">af_0058</strain>
        <strain evidence="17">Af_0058</strain>
    </source>
</reference>
<dbReference type="EMBL" id="RCXQ01000011">
    <property type="protein sequence ID" value="RYT65337.1"/>
    <property type="molecule type" value="Genomic_DNA"/>
</dbReference>
<evidence type="ECO:0000313" key="20">
    <source>
        <dbReference type="Proteomes" id="UP000261222"/>
    </source>
</evidence>
<dbReference type="EMBL" id="QSHL01000006">
    <property type="protein sequence ID" value="RHC06153.1"/>
    <property type="molecule type" value="Genomic_DNA"/>
</dbReference>
<dbReference type="Proteomes" id="UP000285897">
    <property type="component" value="Unassembled WGS sequence"/>
</dbReference>
<evidence type="ECO:0000313" key="28">
    <source>
        <dbReference type="Proteomes" id="UP000285839"/>
    </source>
</evidence>
<dbReference type="InterPro" id="IPR056818">
    <property type="entry name" value="GlmU/GlgC-like_hexapep"/>
</dbReference>
<evidence type="ECO:0000313" key="5">
    <source>
        <dbReference type="EMBL" id="CUO57065.1"/>
    </source>
</evidence>
<dbReference type="Gene3D" id="2.160.10.10">
    <property type="entry name" value="Hexapeptide repeat proteins"/>
    <property type="match status" value="1"/>
</dbReference>
<dbReference type="CDD" id="cd04651">
    <property type="entry name" value="LbH_G1P_AT_C"/>
    <property type="match status" value="1"/>
</dbReference>
<evidence type="ECO:0000313" key="25">
    <source>
        <dbReference type="Proteomes" id="UP000284220"/>
    </source>
</evidence>
<sequence length="371" mass="41885">MARAFGIVTSSGTHIKVEGLQQYRPIGAFSFLGRYRVIDFPISNMSNSGIDRIQVYVRTKPRSLAEHLGTGRHYNINSKRGKLQLMFAQNSSENDVYNTDIASFYENIEFIERMHEPYVIIAPSYMVYAEDYRELLQTHIDSGADITLLYHSVDNAREKFLNCDILNLNKQKGVESIEKNRGSAQKRNIFMDTYVMSKELFIELIKKARKISSMYTLPQIVNESSADLDIRGVSHRGYFASITDFNSYYNANISLIDIKTAEGLFNPEWPIYTKTNDSCPTQYLEGASVKNSVISNGCLIEGTVENSVIGRGCQIKAGAVIKNSIVLSHTVVGENAHLENQVMDKWAKVIHGNEIIAEEGHPGYIRREDVL</sequence>
<organism evidence="5 18">
    <name type="scientific">Blautia obeum</name>
    <dbReference type="NCBI Taxonomy" id="40520"/>
    <lineage>
        <taxon>Bacteria</taxon>
        <taxon>Bacillati</taxon>
        <taxon>Bacillota</taxon>
        <taxon>Clostridia</taxon>
        <taxon>Lachnospirales</taxon>
        <taxon>Lachnospiraceae</taxon>
        <taxon>Blautia</taxon>
    </lineage>
</organism>
<evidence type="ECO:0000313" key="7">
    <source>
        <dbReference type="EMBL" id="RGN85503.1"/>
    </source>
</evidence>
<evidence type="ECO:0000313" key="9">
    <source>
        <dbReference type="EMBL" id="RGR46954.1"/>
    </source>
</evidence>
<evidence type="ECO:0000313" key="11">
    <source>
        <dbReference type="EMBL" id="RHC06153.1"/>
    </source>
</evidence>
<evidence type="ECO:0000313" key="26">
    <source>
        <dbReference type="Proteomes" id="UP000284267"/>
    </source>
</evidence>
<dbReference type="Proteomes" id="UP000284267">
    <property type="component" value="Unassembled WGS sequence"/>
</dbReference>
<evidence type="ECO:0000313" key="16">
    <source>
        <dbReference type="EMBL" id="RHL46621.1"/>
    </source>
</evidence>
<dbReference type="InterPro" id="IPR011831">
    <property type="entry name" value="ADP-Glc_PPase"/>
</dbReference>
<evidence type="ECO:0000313" key="8">
    <source>
        <dbReference type="EMBL" id="RGQ03416.1"/>
    </source>
</evidence>
<evidence type="ECO:0000313" key="27">
    <source>
        <dbReference type="Proteomes" id="UP000284644"/>
    </source>
</evidence>
<dbReference type="Proteomes" id="UP000095409">
    <property type="component" value="Unassembled WGS sequence"/>
</dbReference>
<dbReference type="EMBL" id="QROS01000007">
    <property type="protein sequence ID" value="RHL46621.1"/>
    <property type="molecule type" value="Genomic_DNA"/>
</dbReference>
<dbReference type="RefSeq" id="WP_005425247.1">
    <property type="nucleotide sequence ID" value="NZ_CABJDZ010000005.1"/>
</dbReference>
<gene>
    <name evidence="5" type="primary">glgC_4</name>
    <name evidence="6" type="synonym">glgD</name>
    <name evidence="16" type="ORF">DW021_10355</name>
    <name evidence="15" type="ORF">DW040_12210</name>
    <name evidence="14" type="ORF">DW272_12800</name>
    <name evidence="13" type="ORF">DW723_06585</name>
    <name evidence="12" type="ORF">DW767_08240</name>
    <name evidence="11" type="ORF">DW859_09885</name>
    <name evidence="10" type="ORF">DWW07_13530</name>
    <name evidence="9" type="ORF">DWY46_13785</name>
    <name evidence="8" type="ORF">DWZ12_13050</name>
    <name evidence="7" type="ORF">DXB38_13790</name>
    <name evidence="6" type="ORF">DXB81_10895</name>
    <name evidence="17" type="ORF">EAI82_11675</name>
    <name evidence="5" type="ORF">ERS852394_02504</name>
</gene>
<dbReference type="SUPFAM" id="SSF51161">
    <property type="entry name" value="Trimeric LpxA-like enzymes"/>
    <property type="match status" value="1"/>
</dbReference>
<dbReference type="EMBL" id="QSKO01000007">
    <property type="protein sequence ID" value="RHE75957.1"/>
    <property type="molecule type" value="Genomic_DNA"/>
</dbReference>
<dbReference type="EMBL" id="QROE01000005">
    <property type="protein sequence ID" value="RHK94420.1"/>
    <property type="molecule type" value="Genomic_DNA"/>
</dbReference>
<dbReference type="PANTHER" id="PTHR43523:SF6">
    <property type="entry name" value="GLYCOGEN BIOSYNTHESIS PROTEIN GLGD"/>
    <property type="match status" value="1"/>
</dbReference>
<dbReference type="CDD" id="cd02508">
    <property type="entry name" value="ADP_Glucose_PP"/>
    <property type="match status" value="1"/>
</dbReference>
<dbReference type="EMBL" id="QRUH01000012">
    <property type="protein sequence ID" value="RGR46954.1"/>
    <property type="molecule type" value="Genomic_DNA"/>
</dbReference>
<comment type="similarity">
    <text evidence="1">Belongs to the bacterial/plant glucose-1-phosphate adenylyltransferase family.</text>
</comment>
<evidence type="ECO:0000256" key="2">
    <source>
        <dbReference type="ARBA" id="ARBA00023056"/>
    </source>
</evidence>
<evidence type="ECO:0000313" key="23">
    <source>
        <dbReference type="Proteomes" id="UP000283585"/>
    </source>
</evidence>
<dbReference type="Proteomes" id="UP000285839">
    <property type="component" value="Unassembled WGS sequence"/>
</dbReference>
<dbReference type="Proteomes" id="UP000261105">
    <property type="component" value="Unassembled WGS sequence"/>
</dbReference>
<dbReference type="InterPro" id="IPR029044">
    <property type="entry name" value="Nucleotide-diphossugar_trans"/>
</dbReference>
<dbReference type="GeneID" id="79802657"/>
<dbReference type="GO" id="GO:0005978">
    <property type="term" value="P:glycogen biosynthetic process"/>
    <property type="evidence" value="ECO:0007669"/>
    <property type="project" value="UniProtKB-KW"/>
</dbReference>
<evidence type="ECO:0000313" key="15">
    <source>
        <dbReference type="EMBL" id="RHK94420.1"/>
    </source>
</evidence>
<proteinExistence type="inferred from homology"/>
<evidence type="ECO:0000313" key="12">
    <source>
        <dbReference type="EMBL" id="RHE13325.1"/>
    </source>
</evidence>
<keyword evidence="2" id="KW-0320">Glycogen biosynthesis</keyword>
<dbReference type="Proteomes" id="UP000265808">
    <property type="component" value="Unassembled WGS sequence"/>
</dbReference>
<dbReference type="Gene3D" id="3.90.550.10">
    <property type="entry name" value="Spore Coat Polysaccharide Biosynthesis Protein SpsA, Chain A"/>
    <property type="match status" value="1"/>
</dbReference>
<dbReference type="Proteomes" id="UP000265828">
    <property type="component" value="Unassembled WGS sequence"/>
</dbReference>
<name>A0A174G977_9FIRM</name>
<evidence type="ECO:0000313" key="17">
    <source>
        <dbReference type="EMBL" id="RYT65337.1"/>
    </source>
</evidence>
<dbReference type="Proteomes" id="UP000261222">
    <property type="component" value="Unassembled WGS sequence"/>
</dbReference>